<evidence type="ECO:0000313" key="3">
    <source>
        <dbReference type="Proteomes" id="UP001497512"/>
    </source>
</evidence>
<evidence type="ECO:0000256" key="1">
    <source>
        <dbReference type="SAM" id="MobiDB-lite"/>
    </source>
</evidence>
<evidence type="ECO:0000313" key="2">
    <source>
        <dbReference type="EMBL" id="CAK9195708.1"/>
    </source>
</evidence>
<reference evidence="2" key="1">
    <citation type="submission" date="2024-02" db="EMBL/GenBank/DDBJ databases">
        <authorList>
            <consortium name="ELIXIR-Norway"/>
            <consortium name="Elixir Norway"/>
        </authorList>
    </citation>
    <scope>NUCLEOTIDE SEQUENCE</scope>
</reference>
<sequence length="87" mass="9787">MKRIPERTDITETDLELLSTPEQALILRCNRRDARTPQQCCKRVRNSSRPPVTRQADGRADGNGRAGGGIRRVYVSASSCREMLKCL</sequence>
<keyword evidence="3" id="KW-1185">Reference proteome</keyword>
<accession>A0ABP0TFY3</accession>
<feature type="region of interest" description="Disordered" evidence="1">
    <location>
        <begin position="40"/>
        <end position="69"/>
    </location>
</feature>
<name>A0ABP0TFY3_9BRYO</name>
<protein>
    <submittedName>
        <fullName evidence="2">Uncharacterized protein</fullName>
    </submittedName>
</protein>
<dbReference type="EMBL" id="OZ019903">
    <property type="protein sequence ID" value="CAK9195708.1"/>
    <property type="molecule type" value="Genomic_DNA"/>
</dbReference>
<proteinExistence type="predicted"/>
<gene>
    <name evidence="2" type="ORF">CSSPTR1EN2_LOCUS3098</name>
</gene>
<dbReference type="Proteomes" id="UP001497512">
    <property type="component" value="Chromosome 11"/>
</dbReference>
<organism evidence="2 3">
    <name type="scientific">Sphagnum troendelagicum</name>
    <dbReference type="NCBI Taxonomy" id="128251"/>
    <lineage>
        <taxon>Eukaryota</taxon>
        <taxon>Viridiplantae</taxon>
        <taxon>Streptophyta</taxon>
        <taxon>Embryophyta</taxon>
        <taxon>Bryophyta</taxon>
        <taxon>Sphagnophytina</taxon>
        <taxon>Sphagnopsida</taxon>
        <taxon>Sphagnales</taxon>
        <taxon>Sphagnaceae</taxon>
        <taxon>Sphagnum</taxon>
    </lineage>
</organism>